<evidence type="ECO:0000313" key="2">
    <source>
        <dbReference type="EMBL" id="KRK49262.1"/>
    </source>
</evidence>
<dbReference type="PATRIC" id="fig|1302272.5.peg.182"/>
<protein>
    <recommendedName>
        <fullName evidence="4">DUF5640 domain-containing protein</fullName>
    </recommendedName>
</protein>
<evidence type="ECO:0000313" key="3">
    <source>
        <dbReference type="Proteomes" id="UP000050911"/>
    </source>
</evidence>
<dbReference type="RefSeq" id="WP_054660482.1">
    <property type="nucleotide sequence ID" value="NZ_AZCX01000001.1"/>
</dbReference>
<keyword evidence="3" id="KW-1185">Reference proteome</keyword>
<dbReference type="OrthoDB" id="2307058at2"/>
<evidence type="ECO:0000256" key="1">
    <source>
        <dbReference type="SAM" id="SignalP"/>
    </source>
</evidence>
<keyword evidence="1" id="KW-0732">Signal</keyword>
<comment type="caution">
    <text evidence="2">The sequence shown here is derived from an EMBL/GenBank/DDBJ whole genome shotgun (WGS) entry which is preliminary data.</text>
</comment>
<reference evidence="2 3" key="1">
    <citation type="journal article" date="2015" name="Genome Announc.">
        <title>Expanding the biotechnology potential of lactobacilli through comparative genomics of 213 strains and associated genera.</title>
        <authorList>
            <person name="Sun Z."/>
            <person name="Harris H.M."/>
            <person name="McCann A."/>
            <person name="Guo C."/>
            <person name="Argimon S."/>
            <person name="Zhang W."/>
            <person name="Yang X."/>
            <person name="Jeffery I.B."/>
            <person name="Cooney J.C."/>
            <person name="Kagawa T.F."/>
            <person name="Liu W."/>
            <person name="Song Y."/>
            <person name="Salvetti E."/>
            <person name="Wrobel A."/>
            <person name="Rasinkangas P."/>
            <person name="Parkhill J."/>
            <person name="Rea M.C."/>
            <person name="O'Sullivan O."/>
            <person name="Ritari J."/>
            <person name="Douillard F.P."/>
            <person name="Paul Ross R."/>
            <person name="Yang R."/>
            <person name="Briner A.E."/>
            <person name="Felis G.E."/>
            <person name="de Vos W.M."/>
            <person name="Barrangou R."/>
            <person name="Klaenhammer T.R."/>
            <person name="Caufield P.W."/>
            <person name="Cui Y."/>
            <person name="Zhang H."/>
            <person name="O'Toole P.W."/>
        </authorList>
    </citation>
    <scope>NUCLEOTIDE SEQUENCE [LARGE SCALE GENOMIC DNA]</scope>
    <source>
        <strain evidence="2 3">JCM 15530</strain>
    </source>
</reference>
<feature type="chain" id="PRO_5038336167" description="DUF5640 domain-containing protein" evidence="1">
    <location>
        <begin position="27"/>
        <end position="143"/>
    </location>
</feature>
<proteinExistence type="predicted"/>
<evidence type="ECO:0008006" key="4">
    <source>
        <dbReference type="Google" id="ProtNLM"/>
    </source>
</evidence>
<dbReference type="EMBL" id="AZCX01000001">
    <property type="protein sequence ID" value="KRK49262.1"/>
    <property type="molecule type" value="Genomic_DNA"/>
</dbReference>
<sequence length="143" mass="15932">MNNVKIVSLAALATLGVGFAATPLTAAAKTNTTPRAIRGTWYSKSGSGYDTMAIKTTGIKWFGVNYKLKAKVTKTKFSHSKSRSKVVRGNTFYKVKAFMSPYYMRVSKVKVNGKYRKALLMYSNGLTTAYFSNKINQTYHWAD</sequence>
<gene>
    <name evidence="2" type="ORF">FC96_GL000185</name>
</gene>
<name>A0A0R1HQZ2_9LACO</name>
<dbReference type="AlphaFoldDB" id="A0A0R1HQZ2"/>
<accession>A0A0R1HQZ2</accession>
<dbReference type="STRING" id="1302272.FC96_GL000185"/>
<feature type="signal peptide" evidence="1">
    <location>
        <begin position="1"/>
        <end position="26"/>
    </location>
</feature>
<dbReference type="Proteomes" id="UP000050911">
    <property type="component" value="Unassembled WGS sequence"/>
</dbReference>
<organism evidence="2 3">
    <name type="scientific">Secundilactobacillus kimchicus JCM 15530</name>
    <dbReference type="NCBI Taxonomy" id="1302272"/>
    <lineage>
        <taxon>Bacteria</taxon>
        <taxon>Bacillati</taxon>
        <taxon>Bacillota</taxon>
        <taxon>Bacilli</taxon>
        <taxon>Lactobacillales</taxon>
        <taxon>Lactobacillaceae</taxon>
        <taxon>Secundilactobacillus</taxon>
    </lineage>
</organism>